<evidence type="ECO:0000313" key="3">
    <source>
        <dbReference type="Proteomes" id="UP001605036"/>
    </source>
</evidence>
<feature type="region of interest" description="Disordered" evidence="1">
    <location>
        <begin position="187"/>
        <end position="223"/>
    </location>
</feature>
<accession>A0ABD1Z0V4</accession>
<name>A0ABD1Z0V4_9MARC</name>
<proteinExistence type="predicted"/>
<dbReference type="EMBL" id="JBHFFA010000002">
    <property type="protein sequence ID" value="KAL2641428.1"/>
    <property type="molecule type" value="Genomic_DNA"/>
</dbReference>
<sequence>MAGTRSWEAGMAVGWPLGLGHDTTGWPLGLRLRLRLTQEDLHWPEESPLDDSPCYSSNSSNLDTQFKRSVFQDKSTSLGALIGLPSHHQQYPSAVAGNGNVVRLHKRNRRNSRALRVFPASSSPGSRSGREHRHHHHRKGAITRSRSGSGRLSSHGSNRTPSRKASSLRWALLSILSCAKVPVLDEAGSRWSKSPSPSSKSAARSELSTSNPPRIQRPAQSAVPVIGRSHSPVNRLYDNIMFEESMDRAESHTSKWNPLFASSSLADADELEEVVDAATQPLEHMKVTLMRSRSSYSDSSSDDTDWSSASDSFDRRNSPSSSSIRDPAQFGKHHSAIHLFLSRMACCRHPQTLDS</sequence>
<evidence type="ECO:0000256" key="1">
    <source>
        <dbReference type="SAM" id="MobiDB-lite"/>
    </source>
</evidence>
<comment type="caution">
    <text evidence="2">The sequence shown here is derived from an EMBL/GenBank/DDBJ whole genome shotgun (WGS) entry which is preliminary data.</text>
</comment>
<dbReference type="Proteomes" id="UP001605036">
    <property type="component" value="Unassembled WGS sequence"/>
</dbReference>
<keyword evidence="3" id="KW-1185">Reference proteome</keyword>
<feature type="compositionally biased region" description="Low complexity" evidence="1">
    <location>
        <begin position="189"/>
        <end position="210"/>
    </location>
</feature>
<feature type="region of interest" description="Disordered" evidence="1">
    <location>
        <begin position="107"/>
        <end position="164"/>
    </location>
</feature>
<dbReference type="AlphaFoldDB" id="A0ABD1Z0V4"/>
<reference evidence="2 3" key="1">
    <citation type="submission" date="2024-09" db="EMBL/GenBank/DDBJ databases">
        <title>Chromosome-scale assembly of Riccia fluitans.</title>
        <authorList>
            <person name="Paukszto L."/>
            <person name="Sawicki J."/>
            <person name="Karawczyk K."/>
            <person name="Piernik-Szablinska J."/>
            <person name="Szczecinska M."/>
            <person name="Mazdziarz M."/>
        </authorList>
    </citation>
    <scope>NUCLEOTIDE SEQUENCE [LARGE SCALE GENOMIC DNA]</scope>
    <source>
        <strain evidence="2">Rf_01</strain>
        <tissue evidence="2">Aerial parts of the thallus</tissue>
    </source>
</reference>
<organism evidence="2 3">
    <name type="scientific">Riccia fluitans</name>
    <dbReference type="NCBI Taxonomy" id="41844"/>
    <lineage>
        <taxon>Eukaryota</taxon>
        <taxon>Viridiplantae</taxon>
        <taxon>Streptophyta</taxon>
        <taxon>Embryophyta</taxon>
        <taxon>Marchantiophyta</taxon>
        <taxon>Marchantiopsida</taxon>
        <taxon>Marchantiidae</taxon>
        <taxon>Marchantiales</taxon>
        <taxon>Ricciaceae</taxon>
        <taxon>Riccia</taxon>
    </lineage>
</organism>
<feature type="compositionally biased region" description="Basic residues" evidence="1">
    <location>
        <begin position="130"/>
        <end position="141"/>
    </location>
</feature>
<feature type="compositionally biased region" description="Low complexity" evidence="1">
    <location>
        <begin position="144"/>
        <end position="157"/>
    </location>
</feature>
<gene>
    <name evidence="2" type="ORF">R1flu_009015</name>
</gene>
<protein>
    <submittedName>
        <fullName evidence="2">Uncharacterized protein</fullName>
    </submittedName>
</protein>
<evidence type="ECO:0000313" key="2">
    <source>
        <dbReference type="EMBL" id="KAL2641428.1"/>
    </source>
</evidence>
<feature type="region of interest" description="Disordered" evidence="1">
    <location>
        <begin position="291"/>
        <end position="329"/>
    </location>
</feature>